<dbReference type="Pfam" id="PF21135">
    <property type="entry name" value="DRL_cat"/>
    <property type="match status" value="1"/>
</dbReference>
<dbReference type="PANTHER" id="PTHR37850:SF1">
    <property type="entry name" value="SAF DOMAIN PROTEIN"/>
    <property type="match status" value="1"/>
</dbReference>
<dbReference type="AlphaFoldDB" id="C6XLZ1"/>
<feature type="domain" description="Oxidoreductase DRL-like catalytic" evidence="1">
    <location>
        <begin position="158"/>
        <end position="326"/>
    </location>
</feature>
<dbReference type="KEGG" id="hba:Hbal_2142"/>
<dbReference type="Proteomes" id="UP000002745">
    <property type="component" value="Chromosome"/>
</dbReference>
<accession>C6XLZ1</accession>
<keyword evidence="3" id="KW-1185">Reference proteome</keyword>
<dbReference type="eggNOG" id="COG4091">
    <property type="taxonomic scope" value="Bacteria"/>
</dbReference>
<dbReference type="HOGENOM" id="CLU_046102_0_0_5"/>
<sequence>MIIVDTALAKRAEEKRPIKVAMIGAGFQARGILLQVAQSVPGVQIVGIAARNVDQGLFAYSQAGLEATTAESENDINDAIRDGKFVVTPNAIALAQADDIECVLEVTGSTDYAARVILATIEAGKHALHMNAEVDGTVGPILKVKADKAGVIYSFSDGDQPGVEANLLRVVKAMGVKPVLAGNIKGLHDPYRNPTTQAGFAKQYKQKPAMVASFADGTKVAFEQALVANAFDMRVAKRGMIGPDFSGGDPYAPKVPLEECLDVYKPYLGPDKPALVEYVVGAAPPAGVFVLGWQEDPIQQHYYNYYKLGKGPLYVFYDPYHLCHMQVPISIGRVVLFNDAVISPDGAPKVGVVAIAKKDLSEGDTIIDMGGYEVYGETENQTTINEENLLPIGIAMDCKLKRAVAKDQAITFDDVELPEGRIIDALYQEQIAYFSN</sequence>
<dbReference type="PANTHER" id="PTHR37850">
    <property type="entry name" value="STRU PROTEIN"/>
    <property type="match status" value="1"/>
</dbReference>
<dbReference type="Gene3D" id="3.40.50.720">
    <property type="entry name" value="NAD(P)-binding Rossmann-like Domain"/>
    <property type="match status" value="1"/>
</dbReference>
<evidence type="ECO:0000313" key="2">
    <source>
        <dbReference type="EMBL" id="ACT59823.1"/>
    </source>
</evidence>
<evidence type="ECO:0000259" key="1">
    <source>
        <dbReference type="Pfam" id="PF21135"/>
    </source>
</evidence>
<name>C6XLZ1_HIRBI</name>
<dbReference type="EMBL" id="CP001678">
    <property type="protein sequence ID" value="ACT59823.1"/>
    <property type="molecule type" value="Genomic_DNA"/>
</dbReference>
<gene>
    <name evidence="2" type="ordered locus">Hbal_2142</name>
</gene>
<dbReference type="InterPro" id="IPR048423">
    <property type="entry name" value="DRL_cat"/>
</dbReference>
<dbReference type="SUPFAM" id="SSF51735">
    <property type="entry name" value="NAD(P)-binding Rossmann-fold domains"/>
    <property type="match status" value="1"/>
</dbReference>
<reference evidence="3" key="1">
    <citation type="journal article" date="2011" name="J. Bacteriol.">
        <title>Genome sequences of eight morphologically diverse alphaproteobacteria.</title>
        <authorList>
            <consortium name="US DOE Joint Genome Institute"/>
            <person name="Brown P.J."/>
            <person name="Kysela D.T."/>
            <person name="Buechlein A."/>
            <person name="Hemmerich C."/>
            <person name="Brun Y.V."/>
        </authorList>
    </citation>
    <scope>NUCLEOTIDE SEQUENCE [LARGE SCALE GENOMIC DNA]</scope>
    <source>
        <strain evidence="3">ATCC 49814 / DSM 5838 / IFAM 1418</strain>
    </source>
</reference>
<proteinExistence type="predicted"/>
<protein>
    <submittedName>
        <fullName evidence="2">SAF domain-containing protein</fullName>
    </submittedName>
</protein>
<dbReference type="STRING" id="582402.Hbal_2142"/>
<dbReference type="CDD" id="cd11616">
    <property type="entry name" value="SAF_DH_OX_like"/>
    <property type="match status" value="1"/>
</dbReference>
<dbReference type="OrthoDB" id="9777844at2"/>
<organism evidence="2 3">
    <name type="scientific">Hirschia baltica (strain ATCC 49814 / DSM 5838 / IFAM 1418)</name>
    <dbReference type="NCBI Taxonomy" id="582402"/>
    <lineage>
        <taxon>Bacteria</taxon>
        <taxon>Pseudomonadati</taxon>
        <taxon>Pseudomonadota</taxon>
        <taxon>Alphaproteobacteria</taxon>
        <taxon>Hyphomonadales</taxon>
        <taxon>Hyphomonadaceae</taxon>
        <taxon>Hirschia</taxon>
    </lineage>
</organism>
<dbReference type="InterPro" id="IPR036291">
    <property type="entry name" value="NAD(P)-bd_dom_sf"/>
</dbReference>
<evidence type="ECO:0000313" key="3">
    <source>
        <dbReference type="Proteomes" id="UP000002745"/>
    </source>
</evidence>
<dbReference type="RefSeq" id="WP_015827973.1">
    <property type="nucleotide sequence ID" value="NC_012982.1"/>
</dbReference>